<evidence type="ECO:0000313" key="3">
    <source>
        <dbReference type="Proteomes" id="UP000002300"/>
    </source>
</evidence>
<evidence type="ECO:0008006" key="4">
    <source>
        <dbReference type="Google" id="ProtNLM"/>
    </source>
</evidence>
<sequence>MEFCFFHNYVGHATYIELSFYKRGKDMERLKEIWSRPLTQWVTKTFYYLAILFALLWLYGFHDTNTSTFIYNEF</sequence>
<dbReference type="EMBL" id="CP000764">
    <property type="protein sequence ID" value="ABS21419.1"/>
    <property type="molecule type" value="Genomic_DNA"/>
</dbReference>
<dbReference type="HOGENOM" id="CLU_200243_0_0_9"/>
<dbReference type="Proteomes" id="UP000002300">
    <property type="component" value="Chromosome"/>
</dbReference>
<proteinExistence type="predicted"/>
<name>A7GMR1_BACCN</name>
<dbReference type="KEGG" id="bcy:Bcer98_1093"/>
<keyword evidence="1" id="KW-1133">Transmembrane helix</keyword>
<reference evidence="2 3" key="1">
    <citation type="journal article" date="2008" name="Chem. Biol. Interact.">
        <title>Extending the Bacillus cereus group genomics to putative food-borne pathogens of different toxicity.</title>
        <authorList>
            <person name="Lapidus A."/>
            <person name="Goltsman E."/>
            <person name="Auger S."/>
            <person name="Galleron N."/>
            <person name="Segurens B."/>
            <person name="Dossat C."/>
            <person name="Land M.L."/>
            <person name="Broussolle V."/>
            <person name="Brillard J."/>
            <person name="Guinebretiere M.H."/>
            <person name="Sanchis V."/>
            <person name="Nguen-The C."/>
            <person name="Lereclus D."/>
            <person name="Richardson P."/>
            <person name="Wincker P."/>
            <person name="Weissenbach J."/>
            <person name="Ehrlich S.D."/>
            <person name="Sorokin A."/>
        </authorList>
    </citation>
    <scope>NUCLEOTIDE SEQUENCE [LARGE SCALE GENOMIC DNA]</scope>
    <source>
        <strain evidence="3">DSM 22905 / CIP 110041 / 391-98 / NVH 391-98</strain>
    </source>
</reference>
<dbReference type="InterPro" id="IPR021008">
    <property type="entry name" value="DltX"/>
</dbReference>
<keyword evidence="1" id="KW-0472">Membrane</keyword>
<evidence type="ECO:0000313" key="2">
    <source>
        <dbReference type="EMBL" id="ABS21419.1"/>
    </source>
</evidence>
<dbReference type="Pfam" id="PF12459">
    <property type="entry name" value="DltX"/>
    <property type="match status" value="1"/>
</dbReference>
<feature type="transmembrane region" description="Helical" evidence="1">
    <location>
        <begin position="45"/>
        <end position="62"/>
    </location>
</feature>
<protein>
    <recommendedName>
        <fullName evidence="4">Teichoic acid D-Ala incorporation-associated protein DltX</fullName>
    </recommendedName>
</protein>
<evidence type="ECO:0000256" key="1">
    <source>
        <dbReference type="SAM" id="Phobius"/>
    </source>
</evidence>
<gene>
    <name evidence="2" type="ordered locus">Bcer98_1093</name>
</gene>
<organism evidence="2 3">
    <name type="scientific">Bacillus cytotoxicus (strain DSM 22905 / CIP 110041 / 391-98 / NVH 391-98)</name>
    <dbReference type="NCBI Taxonomy" id="315749"/>
    <lineage>
        <taxon>Bacteria</taxon>
        <taxon>Bacillati</taxon>
        <taxon>Bacillota</taxon>
        <taxon>Bacilli</taxon>
        <taxon>Bacillales</taxon>
        <taxon>Bacillaceae</taxon>
        <taxon>Bacillus</taxon>
        <taxon>Bacillus cereus group</taxon>
    </lineage>
</organism>
<keyword evidence="1" id="KW-0812">Transmembrane</keyword>
<accession>A7GMR1</accession>
<dbReference type="AlphaFoldDB" id="A7GMR1"/>
<keyword evidence="3" id="KW-1185">Reference proteome</keyword>
<dbReference type="STRING" id="315749.Bcer98_1093"/>